<protein>
    <submittedName>
        <fullName evidence="2">DNA-binding transcriptional regulator, MarR family</fullName>
    </submittedName>
</protein>
<dbReference type="GO" id="GO:0003677">
    <property type="term" value="F:DNA binding"/>
    <property type="evidence" value="ECO:0007669"/>
    <property type="project" value="UniProtKB-KW"/>
</dbReference>
<dbReference type="PROSITE" id="PS50995">
    <property type="entry name" value="HTH_MARR_2"/>
    <property type="match status" value="1"/>
</dbReference>
<evidence type="ECO:0000313" key="2">
    <source>
        <dbReference type="EMBL" id="SNY30028.1"/>
    </source>
</evidence>
<dbReference type="AlphaFoldDB" id="A0A285H2V6"/>
<dbReference type="InterPro" id="IPR036388">
    <property type="entry name" value="WH-like_DNA-bd_sf"/>
</dbReference>
<dbReference type="Gene3D" id="1.10.10.10">
    <property type="entry name" value="Winged helix-like DNA-binding domain superfamily/Winged helix DNA-binding domain"/>
    <property type="match status" value="1"/>
</dbReference>
<dbReference type="PANTHER" id="PTHR33164:SF99">
    <property type="entry name" value="MARR FAMILY REGULATORY PROTEIN"/>
    <property type="match status" value="1"/>
</dbReference>
<evidence type="ECO:0000259" key="1">
    <source>
        <dbReference type="PROSITE" id="PS50995"/>
    </source>
</evidence>
<dbReference type="SMART" id="SM00347">
    <property type="entry name" value="HTH_MARR"/>
    <property type="match status" value="1"/>
</dbReference>
<dbReference type="GO" id="GO:0003700">
    <property type="term" value="F:DNA-binding transcription factor activity"/>
    <property type="evidence" value="ECO:0007669"/>
    <property type="project" value="InterPro"/>
</dbReference>
<keyword evidence="2" id="KW-0238">DNA-binding</keyword>
<keyword evidence="3" id="KW-1185">Reference proteome</keyword>
<proteinExistence type="predicted"/>
<feature type="domain" description="HTH marR-type" evidence="1">
    <location>
        <begin position="15"/>
        <end position="144"/>
    </location>
</feature>
<dbReference type="InterPro" id="IPR036390">
    <property type="entry name" value="WH_DNA-bd_sf"/>
</dbReference>
<evidence type="ECO:0000313" key="3">
    <source>
        <dbReference type="Proteomes" id="UP000219573"/>
    </source>
</evidence>
<dbReference type="InterPro" id="IPR000835">
    <property type="entry name" value="HTH_MarR-typ"/>
</dbReference>
<dbReference type="GO" id="GO:0006950">
    <property type="term" value="P:response to stress"/>
    <property type="evidence" value="ECO:0007669"/>
    <property type="project" value="TreeGrafter"/>
</dbReference>
<dbReference type="Proteomes" id="UP000219573">
    <property type="component" value="Unassembled WGS sequence"/>
</dbReference>
<gene>
    <name evidence="2" type="ORF">SAMN06265827_11349</name>
</gene>
<dbReference type="Pfam" id="PF01047">
    <property type="entry name" value="MarR"/>
    <property type="match status" value="1"/>
</dbReference>
<sequence>MGCTVMEILEQTKDLDHLFKNISKFIILFTKKEAIELGLTVPRFKVLWLIDKLAPVNMTRLKEDAYMANSTLTVIVDALVADDLVKRHRDSADRRVVLLEVTKQGKEKLSQILELRQKFLQECLNKLKLDEQHKLIALLTPVLGYMEDYFESYD</sequence>
<dbReference type="EMBL" id="OBDZ01000013">
    <property type="protein sequence ID" value="SNY30028.1"/>
    <property type="molecule type" value="Genomic_DNA"/>
</dbReference>
<accession>A0A285H2V6</accession>
<reference evidence="3" key="1">
    <citation type="submission" date="2017-09" db="EMBL/GenBank/DDBJ databases">
        <authorList>
            <person name="Varghese N."/>
            <person name="Submissions S."/>
        </authorList>
    </citation>
    <scope>NUCLEOTIDE SEQUENCE [LARGE SCALE GENOMIC DNA]</scope>
    <source>
        <strain evidence="3">MSL47</strain>
    </source>
</reference>
<dbReference type="SUPFAM" id="SSF46785">
    <property type="entry name" value="Winged helix' DNA-binding domain"/>
    <property type="match status" value="1"/>
</dbReference>
<name>A0A285H2V6_9FIRM</name>
<dbReference type="PANTHER" id="PTHR33164">
    <property type="entry name" value="TRANSCRIPTIONAL REGULATOR, MARR FAMILY"/>
    <property type="match status" value="1"/>
</dbReference>
<dbReference type="OrthoDB" id="2297442at2"/>
<dbReference type="InterPro" id="IPR039422">
    <property type="entry name" value="MarR/SlyA-like"/>
</dbReference>
<organism evidence="2 3">
    <name type="scientific">Orenia metallireducens</name>
    <dbReference type="NCBI Taxonomy" id="1413210"/>
    <lineage>
        <taxon>Bacteria</taxon>
        <taxon>Bacillati</taxon>
        <taxon>Bacillota</taxon>
        <taxon>Clostridia</taxon>
        <taxon>Halanaerobiales</taxon>
        <taxon>Halobacteroidaceae</taxon>
        <taxon>Orenia</taxon>
    </lineage>
</organism>